<keyword evidence="6" id="KW-1185">Reference proteome</keyword>
<comment type="subcellular location">
    <subcellularLocation>
        <location evidence="1">Membrane</location>
        <topology evidence="1">Single-pass membrane protein</topology>
    </subcellularLocation>
</comment>
<dbReference type="AlphaFoldDB" id="A0AAV4XZZ0"/>
<dbReference type="PANTHER" id="PTHR15407">
    <property type="entry name" value="FUKUTIN-RELATED"/>
    <property type="match status" value="1"/>
</dbReference>
<evidence type="ECO:0000313" key="5">
    <source>
        <dbReference type="EMBL" id="GIZ00736.1"/>
    </source>
</evidence>
<dbReference type="PANTHER" id="PTHR15407:SF28">
    <property type="entry name" value="RIBITOL-5-PHOSPHATE TRANSFERASE FKTN"/>
    <property type="match status" value="1"/>
</dbReference>
<proteinExistence type="predicted"/>
<organism evidence="5 6">
    <name type="scientific">Caerostris extrusa</name>
    <name type="common">Bark spider</name>
    <name type="synonym">Caerostris bankana</name>
    <dbReference type="NCBI Taxonomy" id="172846"/>
    <lineage>
        <taxon>Eukaryota</taxon>
        <taxon>Metazoa</taxon>
        <taxon>Ecdysozoa</taxon>
        <taxon>Arthropoda</taxon>
        <taxon>Chelicerata</taxon>
        <taxon>Arachnida</taxon>
        <taxon>Araneae</taxon>
        <taxon>Araneomorphae</taxon>
        <taxon>Entelegynae</taxon>
        <taxon>Araneoidea</taxon>
        <taxon>Araneidae</taxon>
        <taxon>Caerostris</taxon>
    </lineage>
</organism>
<evidence type="ECO:0000256" key="3">
    <source>
        <dbReference type="ARBA" id="ARBA00022989"/>
    </source>
</evidence>
<evidence type="ECO:0000256" key="1">
    <source>
        <dbReference type="ARBA" id="ARBA00004167"/>
    </source>
</evidence>
<comment type="caution">
    <text evidence="5">The sequence shown here is derived from an EMBL/GenBank/DDBJ whole genome shotgun (WGS) entry which is preliminary data.</text>
</comment>
<reference evidence="5 6" key="1">
    <citation type="submission" date="2021-06" db="EMBL/GenBank/DDBJ databases">
        <title>Caerostris extrusa draft genome.</title>
        <authorList>
            <person name="Kono N."/>
            <person name="Arakawa K."/>
        </authorList>
    </citation>
    <scope>NUCLEOTIDE SEQUENCE [LARGE SCALE GENOMIC DNA]</scope>
</reference>
<keyword evidence="3" id="KW-1133">Transmembrane helix</keyword>
<keyword evidence="2" id="KW-0812">Transmembrane</keyword>
<sequence>MLLKEFHYVPSYKTCIYDSSKEQDVGHYFYTRSKWTVHLVEFVNESNYLWHSALPNDSCPMLPNREKFHFLSKIKELLKSWYRECGIISYTTDVDFGMWAKDVQSVESLIQMFKSSESLKITTRFGFAEEALELSLNYKRFENRYIFFMLKEKSLCSLSLLVFVFVYEGLVSQIYTMLSRILSRKVLVPCETKKILLAEYGPDWAKPISKWNWKSSFSNKGPVIEWKESKRKDVYQFSNAEFLVPSDMLWNIK</sequence>
<keyword evidence="4" id="KW-0472">Membrane</keyword>
<evidence type="ECO:0000313" key="6">
    <source>
        <dbReference type="Proteomes" id="UP001054945"/>
    </source>
</evidence>
<dbReference type="EMBL" id="BPLR01018582">
    <property type="protein sequence ID" value="GIZ00736.1"/>
    <property type="molecule type" value="Genomic_DNA"/>
</dbReference>
<dbReference type="Proteomes" id="UP001054945">
    <property type="component" value="Unassembled WGS sequence"/>
</dbReference>
<dbReference type="GO" id="GO:0016020">
    <property type="term" value="C:membrane"/>
    <property type="evidence" value="ECO:0007669"/>
    <property type="project" value="UniProtKB-SubCell"/>
</dbReference>
<dbReference type="InterPro" id="IPR009644">
    <property type="entry name" value="FKTN/MNN4/W02B3.4-1"/>
</dbReference>
<accession>A0AAV4XZZ0</accession>
<name>A0AAV4XZZ0_CAEEX</name>
<evidence type="ECO:0000256" key="4">
    <source>
        <dbReference type="ARBA" id="ARBA00023136"/>
    </source>
</evidence>
<evidence type="ECO:0000256" key="2">
    <source>
        <dbReference type="ARBA" id="ARBA00022692"/>
    </source>
</evidence>
<gene>
    <name evidence="5" type="primary">Fktn_0</name>
    <name evidence="5" type="ORF">CEXT_501791</name>
</gene>
<protein>
    <submittedName>
        <fullName evidence="5">Fukutin</fullName>
    </submittedName>
</protein>